<dbReference type="AlphaFoldDB" id="A0A914Y725"/>
<dbReference type="InterPro" id="IPR001304">
    <property type="entry name" value="C-type_lectin-like"/>
</dbReference>
<feature type="domain" description="C-type lectin" evidence="2">
    <location>
        <begin position="175"/>
        <end position="232"/>
    </location>
</feature>
<accession>A0A914Y725</accession>
<dbReference type="InterPro" id="IPR016187">
    <property type="entry name" value="CTDL_fold"/>
</dbReference>
<name>A0A914Y725_9BILA</name>
<sequence length="237" mass="26527">MKILIIFSLLSFSYGSSLYEKSFENVKVGKLSQESHPLTFCAICNIASPIPCWECPDIDDLPLCDLVNEYEDYSGASLKLSDHLNSDYNSFKEQCINGQGEYYFGEVTANLNISIGECVKCNIIVKLVKFIQDETLTPGLVKTLEGICPLIKNGLSRSDVTHFMGGGGDSFKWGWTGLYKTNGKWKWTDNSSADNYNGQTENPPDRCPCVFIYFSGMHNDFPCTNLFPAICKMVIHK</sequence>
<evidence type="ECO:0000259" key="2">
    <source>
        <dbReference type="PROSITE" id="PS50041"/>
    </source>
</evidence>
<feature type="signal peptide" evidence="1">
    <location>
        <begin position="1"/>
        <end position="15"/>
    </location>
</feature>
<dbReference type="WBParaSite" id="PSU_v2.g16009.t1">
    <property type="protein sequence ID" value="PSU_v2.g16009.t1"/>
    <property type="gene ID" value="PSU_v2.g16009"/>
</dbReference>
<dbReference type="Proteomes" id="UP000887577">
    <property type="component" value="Unplaced"/>
</dbReference>
<feature type="chain" id="PRO_5036884888" evidence="1">
    <location>
        <begin position="16"/>
        <end position="237"/>
    </location>
</feature>
<keyword evidence="3" id="KW-1185">Reference proteome</keyword>
<protein>
    <submittedName>
        <fullName evidence="4">C-type lectin domain-containing protein</fullName>
    </submittedName>
</protein>
<evidence type="ECO:0000256" key="1">
    <source>
        <dbReference type="SAM" id="SignalP"/>
    </source>
</evidence>
<dbReference type="Pfam" id="PF00059">
    <property type="entry name" value="Lectin_C"/>
    <property type="match status" value="1"/>
</dbReference>
<proteinExistence type="predicted"/>
<evidence type="ECO:0000313" key="4">
    <source>
        <dbReference type="WBParaSite" id="PSU_v2.g16009.t1"/>
    </source>
</evidence>
<organism evidence="3 4">
    <name type="scientific">Panagrolaimus superbus</name>
    <dbReference type="NCBI Taxonomy" id="310955"/>
    <lineage>
        <taxon>Eukaryota</taxon>
        <taxon>Metazoa</taxon>
        <taxon>Ecdysozoa</taxon>
        <taxon>Nematoda</taxon>
        <taxon>Chromadorea</taxon>
        <taxon>Rhabditida</taxon>
        <taxon>Tylenchina</taxon>
        <taxon>Panagrolaimomorpha</taxon>
        <taxon>Panagrolaimoidea</taxon>
        <taxon>Panagrolaimidae</taxon>
        <taxon>Panagrolaimus</taxon>
    </lineage>
</organism>
<dbReference type="PROSITE" id="PS50041">
    <property type="entry name" value="C_TYPE_LECTIN_2"/>
    <property type="match status" value="1"/>
</dbReference>
<reference evidence="4" key="1">
    <citation type="submission" date="2022-11" db="UniProtKB">
        <authorList>
            <consortium name="WormBaseParasite"/>
        </authorList>
    </citation>
    <scope>IDENTIFICATION</scope>
</reference>
<keyword evidence="1" id="KW-0732">Signal</keyword>
<evidence type="ECO:0000313" key="3">
    <source>
        <dbReference type="Proteomes" id="UP000887577"/>
    </source>
</evidence>
<dbReference type="SUPFAM" id="SSF56436">
    <property type="entry name" value="C-type lectin-like"/>
    <property type="match status" value="1"/>
</dbReference>
<dbReference type="InterPro" id="IPR016186">
    <property type="entry name" value="C-type_lectin-like/link_sf"/>
</dbReference>
<dbReference type="Gene3D" id="3.10.100.10">
    <property type="entry name" value="Mannose-Binding Protein A, subunit A"/>
    <property type="match status" value="1"/>
</dbReference>